<dbReference type="PANTHER" id="PTHR47526:SF3">
    <property type="entry name" value="PHD-TYPE DOMAIN-CONTAINING PROTEIN"/>
    <property type="match status" value="1"/>
</dbReference>
<evidence type="ECO:0000256" key="1">
    <source>
        <dbReference type="SAM" id="MobiDB-lite"/>
    </source>
</evidence>
<keyword evidence="3" id="KW-1185">Reference proteome</keyword>
<accession>A0A2B4R7V0</accession>
<proteinExistence type="predicted"/>
<feature type="compositionally biased region" description="Basic residues" evidence="1">
    <location>
        <begin position="372"/>
        <end position="390"/>
    </location>
</feature>
<organism evidence="2 3">
    <name type="scientific">Stylophora pistillata</name>
    <name type="common">Smooth cauliflower coral</name>
    <dbReference type="NCBI Taxonomy" id="50429"/>
    <lineage>
        <taxon>Eukaryota</taxon>
        <taxon>Metazoa</taxon>
        <taxon>Cnidaria</taxon>
        <taxon>Anthozoa</taxon>
        <taxon>Hexacorallia</taxon>
        <taxon>Scleractinia</taxon>
        <taxon>Astrocoeniina</taxon>
        <taxon>Pocilloporidae</taxon>
        <taxon>Stylophora</taxon>
    </lineage>
</organism>
<name>A0A2B4R7V0_STYPI</name>
<dbReference type="EMBL" id="LSMT01001138">
    <property type="protein sequence ID" value="PFX12909.1"/>
    <property type="molecule type" value="Genomic_DNA"/>
</dbReference>
<dbReference type="PANTHER" id="PTHR47526">
    <property type="entry name" value="ATP-DEPENDENT DNA HELICASE"/>
    <property type="match status" value="1"/>
</dbReference>
<dbReference type="Proteomes" id="UP000225706">
    <property type="component" value="Unassembled WGS sequence"/>
</dbReference>
<evidence type="ECO:0000313" key="3">
    <source>
        <dbReference type="Proteomes" id="UP000225706"/>
    </source>
</evidence>
<reference evidence="3" key="1">
    <citation type="journal article" date="2017" name="bioRxiv">
        <title>Comparative analysis of the genomes of Stylophora pistillata and Acropora digitifera provides evidence for extensive differences between species of corals.</title>
        <authorList>
            <person name="Voolstra C.R."/>
            <person name="Li Y."/>
            <person name="Liew Y.J."/>
            <person name="Baumgarten S."/>
            <person name="Zoccola D."/>
            <person name="Flot J.-F."/>
            <person name="Tambutte S."/>
            <person name="Allemand D."/>
            <person name="Aranda M."/>
        </authorList>
    </citation>
    <scope>NUCLEOTIDE SEQUENCE [LARGE SCALE GENOMIC DNA]</scope>
</reference>
<feature type="region of interest" description="Disordered" evidence="1">
    <location>
        <begin position="372"/>
        <end position="476"/>
    </location>
</feature>
<sequence length="476" mass="54051">MVSGFITSVQGHIISNKFVVLAKAKQTQRMNDPLINIWIITEKDGTINCAHCLGCKAGLSESCSHIASVLFYLEAWTKVNGRLSCTQMQCTWPLPNRANKVEYARARDINFKSAKKMKADLDANIDRLPEMLETTTNQKEKITTESQLPTPSEPEMDTLFCELSKCQTKPVLLSLSSPYADSYVLPGRNIPAVMSLFDKKYLELSYNDLVKVCQSIQTDITKEQTERVQIDTINQAKGNSFFRHRAGRIGAFQSKAAASTNPSLPSQSPIQNICYPELNKVTTKAVSHGFGRNDQMAFIGQRLLPDIDHWNVVLPKLRRFWRIGVLPEVLGRWYTKRRYIDINNMAQTDAACYCRQDTKELGDIMGETSIKRKGKFRSSRRKKRKGFHGKKAWEVRRETEENGRNDTSVESHEEPQPSTSKAQSEYDDFLDRTAPKNMSELKLMNSSFEKLDQQEAVTTRSQSSSAEMCVHEEAHL</sequence>
<dbReference type="AlphaFoldDB" id="A0A2B4R7V0"/>
<feature type="compositionally biased region" description="Basic and acidic residues" evidence="1">
    <location>
        <begin position="391"/>
        <end position="415"/>
    </location>
</feature>
<gene>
    <name evidence="2" type="ORF">AWC38_SpisGene23059</name>
</gene>
<protein>
    <recommendedName>
        <fullName evidence="4">SWIM-type domain-containing protein</fullName>
    </recommendedName>
</protein>
<evidence type="ECO:0000313" key="2">
    <source>
        <dbReference type="EMBL" id="PFX12909.1"/>
    </source>
</evidence>
<evidence type="ECO:0008006" key="4">
    <source>
        <dbReference type="Google" id="ProtNLM"/>
    </source>
</evidence>
<dbReference type="OrthoDB" id="5970117at2759"/>
<feature type="compositionally biased region" description="Polar residues" evidence="1">
    <location>
        <begin position="455"/>
        <end position="466"/>
    </location>
</feature>
<comment type="caution">
    <text evidence="2">The sequence shown here is derived from an EMBL/GenBank/DDBJ whole genome shotgun (WGS) entry which is preliminary data.</text>
</comment>